<dbReference type="PROSITE" id="PS51257">
    <property type="entry name" value="PROKAR_LIPOPROTEIN"/>
    <property type="match status" value="1"/>
</dbReference>
<evidence type="ECO:0008006" key="3">
    <source>
        <dbReference type="Google" id="ProtNLM"/>
    </source>
</evidence>
<dbReference type="RefSeq" id="WP_079713380.1">
    <property type="nucleotide sequence ID" value="NZ_FUZC01000008.1"/>
</dbReference>
<dbReference type="STRING" id="447422.SAMN05660903_02343"/>
<comment type="caution">
    <text evidence="1">The sequence shown here is derived from an EMBL/GenBank/DDBJ whole genome shotgun (WGS) entry which is preliminary data.</text>
</comment>
<dbReference type="InterPro" id="IPR013783">
    <property type="entry name" value="Ig-like_fold"/>
</dbReference>
<dbReference type="Gene3D" id="2.60.120.200">
    <property type="match status" value="2"/>
</dbReference>
<evidence type="ECO:0000313" key="2">
    <source>
        <dbReference type="Proteomes" id="UP000232673"/>
    </source>
</evidence>
<dbReference type="InterPro" id="IPR013320">
    <property type="entry name" value="ConA-like_dom_sf"/>
</dbReference>
<dbReference type="Gene3D" id="2.60.40.10">
    <property type="entry name" value="Immunoglobulins"/>
    <property type="match status" value="1"/>
</dbReference>
<dbReference type="Pfam" id="PF17957">
    <property type="entry name" value="Big_7"/>
    <property type="match status" value="1"/>
</dbReference>
<proteinExistence type="predicted"/>
<sequence>MKKINKYYFGIFSFILLLTSCEYDGIDPLTQVDPGEDAGAPEVTINYPNEGTTIQVPEPVASINIRFEVVDDIEVDMIEVLVNGDQIATFNEFLDYRIVKEEVSFENVTNGEHTLTINATDIAGNTTSKTVNFSKEPPYTPKYAGEFFYMPFDADFTELVNIYMADETGDPAISGDAFLGTGAYEGVAESYIDVPLDQENLGSEFSGAFWYKVNTDEADRAGILVAGAEGSGDSESRQQGFRLFREGSAEEQTIKMNVGTGTGESWNDGGIINVTNNEWVHIAFSVTPTETILYFNGMPVNTGTMTAAIDWTGVEQLTIGAGGDTFSYWDHRSDINSKIDELRLFNTTLTQEDIQALINASSITLHMPFNGDYRDMVSNREVTEVGSPGFAGESVEGNNAYAGTEGSYLQLPSDGLLSEEFSTTFWYKVNADPERAGIITISPEDEENPDAQNNRTSGFRLFREGNADEQRIKANVGNGSADSWNDGGVIDVAAGEWVHVALVITETESHIYLDGELVNTGDVPGGIDWTGTNIVSIMSGAPRFTGWDHLADLSYMDNLRFYNKALTAEEVEAAMGE</sequence>
<gene>
    <name evidence="1" type="ORF">APR41_10830</name>
</gene>
<dbReference type="GO" id="GO:0004553">
    <property type="term" value="F:hydrolase activity, hydrolyzing O-glycosyl compounds"/>
    <property type="evidence" value="ECO:0007669"/>
    <property type="project" value="UniProtKB-ARBA"/>
</dbReference>
<name>A0A2N0TM20_9FLAO</name>
<dbReference type="GO" id="GO:0005975">
    <property type="term" value="P:carbohydrate metabolic process"/>
    <property type="evidence" value="ECO:0007669"/>
    <property type="project" value="UniProtKB-ARBA"/>
</dbReference>
<dbReference type="SUPFAM" id="SSF49899">
    <property type="entry name" value="Concanavalin A-like lectins/glucanases"/>
    <property type="match status" value="2"/>
</dbReference>
<dbReference type="AlphaFoldDB" id="A0A2N0TM20"/>
<dbReference type="PANTHER" id="PTHR42535:SF2">
    <property type="entry name" value="CHROMOSOME UNDETERMINED SCAFFOLD_146, WHOLE GENOME SHOTGUN SEQUENCE"/>
    <property type="match status" value="1"/>
</dbReference>
<keyword evidence="2" id="KW-1185">Reference proteome</keyword>
<dbReference type="Proteomes" id="UP000232673">
    <property type="component" value="Unassembled WGS sequence"/>
</dbReference>
<accession>A0A2N0TM20</accession>
<protein>
    <recommendedName>
        <fullName evidence="3">LamG-like jellyroll fold domain-containing protein</fullName>
    </recommendedName>
</protein>
<dbReference type="Pfam" id="PF13385">
    <property type="entry name" value="Laminin_G_3"/>
    <property type="match status" value="2"/>
</dbReference>
<reference evidence="1 2" key="1">
    <citation type="submission" date="2015-10" db="EMBL/GenBank/DDBJ databases">
        <title>Draft genome sequence of Salegentibacter salinarum KCTC 12975.</title>
        <authorList>
            <person name="Lin W."/>
            <person name="Zheng Q."/>
        </authorList>
    </citation>
    <scope>NUCLEOTIDE SEQUENCE [LARGE SCALE GENOMIC DNA]</scope>
    <source>
        <strain evidence="1 2">KCTC 12975</strain>
    </source>
</reference>
<dbReference type="EMBL" id="LKTS01000048">
    <property type="protein sequence ID" value="PKD15781.1"/>
    <property type="molecule type" value="Genomic_DNA"/>
</dbReference>
<dbReference type="PANTHER" id="PTHR42535">
    <property type="entry name" value="OOKINETE PROTEIN, PUTATIVE-RELATED"/>
    <property type="match status" value="1"/>
</dbReference>
<organism evidence="1 2">
    <name type="scientific">Salegentibacter salinarum</name>
    <dbReference type="NCBI Taxonomy" id="447422"/>
    <lineage>
        <taxon>Bacteria</taxon>
        <taxon>Pseudomonadati</taxon>
        <taxon>Bacteroidota</taxon>
        <taxon>Flavobacteriia</taxon>
        <taxon>Flavobacteriales</taxon>
        <taxon>Flavobacteriaceae</taxon>
        <taxon>Salegentibacter</taxon>
    </lineage>
</organism>
<dbReference type="OrthoDB" id="950827at2"/>
<evidence type="ECO:0000313" key="1">
    <source>
        <dbReference type="EMBL" id="PKD15781.1"/>
    </source>
</evidence>